<dbReference type="STRING" id="698738.OLEAN_C17360"/>
<evidence type="ECO:0000256" key="3">
    <source>
        <dbReference type="ARBA" id="ARBA00022692"/>
    </source>
</evidence>
<feature type="transmembrane region" description="Helical" evidence="6">
    <location>
        <begin position="34"/>
        <end position="55"/>
    </location>
</feature>
<name>R4YM61_OLEAN</name>
<sequence>MNAKLLIKRTFIQASTAMVVVLFAWMLVNNSKIILTAFGGILIAVLFSGSAKWLGKKTKIPNKVWLPITVIVPFLLLFFFLAYTGPKIATQANELTERIPKAITYIQSYTSELQWVGKLTDNIKSFSSYDPKARTIMDAASSFLSSTMNGLGSFVFALFLGLFLSINPKWYVNGAVMLVPPSYQHRAREVLNSCGSALSDWLIAKIASMIIVGLLTTIGLWALGIDLALILGIIAALLSFIPNIGPLIAFIPAAMVSVIGGFDALLYVTALYMAVQTVESYVLTPVLQAEIAGLPPALTLFAQVMLAGMIGMTGILLAAPLTVVLLVIVNMLYIEGLLESKAASGR</sequence>
<keyword evidence="8" id="KW-1185">Reference proteome</keyword>
<protein>
    <recommendedName>
        <fullName evidence="9">Permease</fullName>
    </recommendedName>
</protein>
<dbReference type="PATRIC" id="fig|698738.3.peg.1798"/>
<dbReference type="OrthoDB" id="5761230at2"/>
<comment type="subcellular location">
    <subcellularLocation>
        <location evidence="1">Membrane</location>
        <topology evidence="1">Multi-pass membrane protein</topology>
    </subcellularLocation>
</comment>
<dbReference type="Pfam" id="PF01594">
    <property type="entry name" value="AI-2E_transport"/>
    <property type="match status" value="1"/>
</dbReference>
<gene>
    <name evidence="7" type="ORF">OLEAN_C17360</name>
</gene>
<feature type="transmembrane region" description="Helical" evidence="6">
    <location>
        <begin position="12"/>
        <end position="28"/>
    </location>
</feature>
<keyword evidence="5 6" id="KW-0472">Membrane</keyword>
<feature type="transmembrane region" description="Helical" evidence="6">
    <location>
        <begin position="64"/>
        <end position="83"/>
    </location>
</feature>
<feature type="transmembrane region" description="Helical" evidence="6">
    <location>
        <begin position="247"/>
        <end position="275"/>
    </location>
</feature>
<feature type="transmembrane region" description="Helical" evidence="6">
    <location>
        <begin position="218"/>
        <end position="240"/>
    </location>
</feature>
<keyword evidence="3 6" id="KW-0812">Transmembrane</keyword>
<evidence type="ECO:0000256" key="4">
    <source>
        <dbReference type="ARBA" id="ARBA00022989"/>
    </source>
</evidence>
<accession>R4YM61</accession>
<evidence type="ECO:0000313" key="7">
    <source>
        <dbReference type="EMBL" id="CCK75912.1"/>
    </source>
</evidence>
<evidence type="ECO:0000256" key="1">
    <source>
        <dbReference type="ARBA" id="ARBA00004141"/>
    </source>
</evidence>
<dbReference type="Proteomes" id="UP000032749">
    <property type="component" value="Chromosome"/>
</dbReference>
<dbReference type="HOGENOM" id="CLU_031275_1_0_6"/>
<evidence type="ECO:0008006" key="9">
    <source>
        <dbReference type="Google" id="ProtNLM"/>
    </source>
</evidence>
<keyword evidence="4 6" id="KW-1133">Transmembrane helix</keyword>
<feature type="transmembrane region" description="Helical" evidence="6">
    <location>
        <begin position="190"/>
        <end position="212"/>
    </location>
</feature>
<dbReference type="GO" id="GO:0055085">
    <property type="term" value="P:transmembrane transport"/>
    <property type="evidence" value="ECO:0007669"/>
    <property type="project" value="TreeGrafter"/>
</dbReference>
<dbReference type="KEGG" id="oai:OLEAN_C17360"/>
<feature type="transmembrane region" description="Helical" evidence="6">
    <location>
        <begin position="151"/>
        <end position="170"/>
    </location>
</feature>
<dbReference type="PANTHER" id="PTHR21716:SF62">
    <property type="entry name" value="TRANSPORT PROTEIN YDBI-RELATED"/>
    <property type="match status" value="1"/>
</dbReference>
<evidence type="ECO:0000256" key="2">
    <source>
        <dbReference type="ARBA" id="ARBA00009773"/>
    </source>
</evidence>
<dbReference type="InterPro" id="IPR002549">
    <property type="entry name" value="AI-2E-like"/>
</dbReference>
<evidence type="ECO:0000256" key="5">
    <source>
        <dbReference type="ARBA" id="ARBA00023136"/>
    </source>
</evidence>
<organism evidence="7 8">
    <name type="scientific">Oleispira antarctica RB-8</name>
    <dbReference type="NCBI Taxonomy" id="698738"/>
    <lineage>
        <taxon>Bacteria</taxon>
        <taxon>Pseudomonadati</taxon>
        <taxon>Pseudomonadota</taxon>
        <taxon>Gammaproteobacteria</taxon>
        <taxon>Oceanospirillales</taxon>
        <taxon>Oceanospirillaceae</taxon>
        <taxon>Oleispira</taxon>
    </lineage>
</organism>
<dbReference type="GO" id="GO:0016020">
    <property type="term" value="C:membrane"/>
    <property type="evidence" value="ECO:0007669"/>
    <property type="project" value="UniProtKB-SubCell"/>
</dbReference>
<dbReference type="PANTHER" id="PTHR21716">
    <property type="entry name" value="TRANSMEMBRANE PROTEIN"/>
    <property type="match status" value="1"/>
</dbReference>
<dbReference type="AlphaFoldDB" id="R4YM61"/>
<evidence type="ECO:0000313" key="8">
    <source>
        <dbReference type="Proteomes" id="UP000032749"/>
    </source>
</evidence>
<reference evidence="7 8" key="1">
    <citation type="journal article" date="2013" name="Nat. Commun.">
        <title>Genome sequence and functional genomic analysis of the oil-degrading bacterium Oleispira antarctica.</title>
        <authorList>
            <person name="Kube M."/>
            <person name="Chernikova T.N."/>
            <person name="Al-Ramahi Y."/>
            <person name="Beloqui A."/>
            <person name="Lopez-Cortez N."/>
            <person name="Guazzaroni M.E."/>
            <person name="Heipieper H.J."/>
            <person name="Klages S."/>
            <person name="Kotsyurbenko O.R."/>
            <person name="Langer I."/>
            <person name="Nechitaylo T.Y."/>
            <person name="Lunsdorf H."/>
            <person name="Fernandez M."/>
            <person name="Juarez S."/>
            <person name="Ciordia S."/>
            <person name="Singer A."/>
            <person name="Kagan O."/>
            <person name="Egorova O."/>
            <person name="Petit P.A."/>
            <person name="Stogios P."/>
            <person name="Kim Y."/>
            <person name="Tchigvintsev A."/>
            <person name="Flick R."/>
            <person name="Denaro R."/>
            <person name="Genovese M."/>
            <person name="Albar J.P."/>
            <person name="Reva O.N."/>
            <person name="Martinez-Gomariz M."/>
            <person name="Tran H."/>
            <person name="Ferrer M."/>
            <person name="Savchenko A."/>
            <person name="Yakunin A.F."/>
            <person name="Yakimov M.M."/>
            <person name="Golyshina O.V."/>
            <person name="Reinhardt R."/>
            <person name="Golyshin P.N."/>
        </authorList>
    </citation>
    <scope>NUCLEOTIDE SEQUENCE [LARGE SCALE GENOMIC DNA]</scope>
</reference>
<feature type="transmembrane region" description="Helical" evidence="6">
    <location>
        <begin position="304"/>
        <end position="333"/>
    </location>
</feature>
<dbReference type="EMBL" id="FO203512">
    <property type="protein sequence ID" value="CCK75912.1"/>
    <property type="molecule type" value="Genomic_DNA"/>
</dbReference>
<proteinExistence type="inferred from homology"/>
<comment type="similarity">
    <text evidence="2">Belongs to the autoinducer-2 exporter (AI-2E) (TC 2.A.86) family.</text>
</comment>
<evidence type="ECO:0000256" key="6">
    <source>
        <dbReference type="SAM" id="Phobius"/>
    </source>
</evidence>